<sequence length="307" mass="32279">MYIDDSRVNRGNHAAWSLWHDRCNCHGHERRGTKPPKKNTRALSELTMNLAHNLSRFALSFALLAPFMTGCIADSSDLDAADLSEDSVAETEQALGPQPPPPPPPPPPATCQEIRNRNPNAGDGAYLLHIDHDVAKGWTAYCHNMASSPAEYLTLPNTSASANFSQYTVGGAVSGSNVRTSYTKIRIDPDSLLVDIGDQTFSSSSGQLTHGGGPVTSMPFGVGMSCDASPSGVGNIDLTGTPFAVAEDAFQVGGAGSSGSAVYSVDNRVVNLSGGGFCGWICSNPATFNPFNDAGDFQLALEFVPPS</sequence>
<protein>
    <recommendedName>
        <fullName evidence="3">GON domain-containing protein</fullName>
    </recommendedName>
</protein>
<evidence type="ECO:0000259" key="3">
    <source>
        <dbReference type="Pfam" id="PF08685"/>
    </source>
</evidence>
<feature type="region of interest" description="Disordered" evidence="2">
    <location>
        <begin position="82"/>
        <end position="108"/>
    </location>
</feature>
<organism evidence="4 5">
    <name type="scientific">Polyangium fumosum</name>
    <dbReference type="NCBI Taxonomy" id="889272"/>
    <lineage>
        <taxon>Bacteria</taxon>
        <taxon>Pseudomonadati</taxon>
        <taxon>Myxococcota</taxon>
        <taxon>Polyangia</taxon>
        <taxon>Polyangiales</taxon>
        <taxon>Polyangiaceae</taxon>
        <taxon>Polyangium</taxon>
    </lineage>
</organism>
<evidence type="ECO:0000313" key="5">
    <source>
        <dbReference type="Proteomes" id="UP000309215"/>
    </source>
</evidence>
<feature type="domain" description="GON" evidence="3">
    <location>
        <begin position="109"/>
        <end position="167"/>
    </location>
</feature>
<dbReference type="Proteomes" id="UP000309215">
    <property type="component" value="Unassembled WGS sequence"/>
</dbReference>
<keyword evidence="5" id="KW-1185">Reference proteome</keyword>
<dbReference type="InterPro" id="IPR012314">
    <property type="entry name" value="Pept_M12B_GON-ADAMTSs"/>
</dbReference>
<feature type="compositionally biased region" description="Pro residues" evidence="2">
    <location>
        <begin position="97"/>
        <end position="108"/>
    </location>
</feature>
<reference evidence="4 5" key="1">
    <citation type="submission" date="2019-04" db="EMBL/GenBank/DDBJ databases">
        <authorList>
            <person name="Li Y."/>
            <person name="Wang J."/>
        </authorList>
    </citation>
    <scope>NUCLEOTIDE SEQUENCE [LARGE SCALE GENOMIC DNA]</scope>
    <source>
        <strain evidence="4 5">DSM 14668</strain>
    </source>
</reference>
<dbReference type="GO" id="GO:0008270">
    <property type="term" value="F:zinc ion binding"/>
    <property type="evidence" value="ECO:0007669"/>
    <property type="project" value="InterPro"/>
</dbReference>
<dbReference type="OrthoDB" id="3685584at2"/>
<gene>
    <name evidence="4" type="ORF">E8A74_06900</name>
</gene>
<dbReference type="Pfam" id="PF08685">
    <property type="entry name" value="GON"/>
    <property type="match status" value="2"/>
</dbReference>
<evidence type="ECO:0000256" key="1">
    <source>
        <dbReference type="ARBA" id="ARBA00022723"/>
    </source>
</evidence>
<accession>A0A4U1JH10</accession>
<feature type="domain" description="GON" evidence="3">
    <location>
        <begin position="179"/>
        <end position="281"/>
    </location>
</feature>
<dbReference type="AlphaFoldDB" id="A0A4U1JH10"/>
<evidence type="ECO:0000313" key="4">
    <source>
        <dbReference type="EMBL" id="TKD11855.1"/>
    </source>
</evidence>
<proteinExistence type="predicted"/>
<name>A0A4U1JH10_9BACT</name>
<keyword evidence="1" id="KW-0479">Metal-binding</keyword>
<dbReference type="EMBL" id="SSMQ01000005">
    <property type="protein sequence ID" value="TKD11855.1"/>
    <property type="molecule type" value="Genomic_DNA"/>
</dbReference>
<comment type="caution">
    <text evidence="4">The sequence shown here is derived from an EMBL/GenBank/DDBJ whole genome shotgun (WGS) entry which is preliminary data.</text>
</comment>
<evidence type="ECO:0000256" key="2">
    <source>
        <dbReference type="SAM" id="MobiDB-lite"/>
    </source>
</evidence>
<dbReference type="GO" id="GO:0004222">
    <property type="term" value="F:metalloendopeptidase activity"/>
    <property type="evidence" value="ECO:0007669"/>
    <property type="project" value="InterPro"/>
</dbReference>